<proteinExistence type="predicted"/>
<dbReference type="GO" id="GO:0051896">
    <property type="term" value="P:regulation of phosphatidylinositol 3-kinase/protein kinase B signal transduction"/>
    <property type="evidence" value="ECO:0007669"/>
    <property type="project" value="InterPro"/>
</dbReference>
<feature type="coiled-coil region" evidence="4">
    <location>
        <begin position="137"/>
        <end position="215"/>
    </location>
</feature>
<dbReference type="InterPro" id="IPR022008">
    <property type="entry name" value="EABR"/>
</dbReference>
<dbReference type="PANTHER" id="PTHR31838">
    <property type="entry name" value="CENTROSOMAL PROTEIN OF 55 KDA"/>
    <property type="match status" value="1"/>
</dbReference>
<name>A0AAN8JYM5_PATCE</name>
<dbReference type="Pfam" id="PF12180">
    <property type="entry name" value="EABR"/>
    <property type="match status" value="1"/>
</dbReference>
<feature type="region of interest" description="Disordered" evidence="5">
    <location>
        <begin position="418"/>
        <end position="446"/>
    </location>
</feature>
<evidence type="ECO:0000256" key="4">
    <source>
        <dbReference type="SAM" id="Coils"/>
    </source>
</evidence>
<feature type="coiled-coil region" evidence="4">
    <location>
        <begin position="19"/>
        <end position="84"/>
    </location>
</feature>
<keyword evidence="3 4" id="KW-0175">Coiled coil</keyword>
<dbReference type="PANTHER" id="PTHR31838:SF1">
    <property type="entry name" value="CENTROSOMAL PROTEIN OF 55 KDA"/>
    <property type="match status" value="1"/>
</dbReference>
<feature type="coiled-coil region" evidence="4">
    <location>
        <begin position="304"/>
        <end position="345"/>
    </location>
</feature>
<accession>A0AAN8JYM5</accession>
<evidence type="ECO:0000313" key="8">
    <source>
        <dbReference type="Proteomes" id="UP001347796"/>
    </source>
</evidence>
<protein>
    <recommendedName>
        <fullName evidence="6">TSG101 and ALIX binding domain-containing protein</fullName>
    </recommendedName>
</protein>
<organism evidence="7 8">
    <name type="scientific">Patella caerulea</name>
    <name type="common">Rayed Mediterranean limpet</name>
    <dbReference type="NCBI Taxonomy" id="87958"/>
    <lineage>
        <taxon>Eukaryota</taxon>
        <taxon>Metazoa</taxon>
        <taxon>Spiralia</taxon>
        <taxon>Lophotrochozoa</taxon>
        <taxon>Mollusca</taxon>
        <taxon>Gastropoda</taxon>
        <taxon>Patellogastropoda</taxon>
        <taxon>Patelloidea</taxon>
        <taxon>Patellidae</taxon>
        <taxon>Patella</taxon>
    </lineage>
</organism>
<evidence type="ECO:0000256" key="3">
    <source>
        <dbReference type="ARBA" id="ARBA00023054"/>
    </source>
</evidence>
<evidence type="ECO:0000256" key="2">
    <source>
        <dbReference type="ARBA" id="ARBA00022490"/>
    </source>
</evidence>
<dbReference type="GO" id="GO:0005737">
    <property type="term" value="C:cytoplasm"/>
    <property type="evidence" value="ECO:0007669"/>
    <property type="project" value="UniProtKB-SubCell"/>
</dbReference>
<dbReference type="Gene3D" id="1.20.5.1180">
    <property type="entry name" value="Geminin coiled-coil domain"/>
    <property type="match status" value="1"/>
</dbReference>
<feature type="compositionally biased region" description="Polar residues" evidence="5">
    <location>
        <begin position="418"/>
        <end position="441"/>
    </location>
</feature>
<dbReference type="InterPro" id="IPR038926">
    <property type="entry name" value="CEP55"/>
</dbReference>
<evidence type="ECO:0000259" key="6">
    <source>
        <dbReference type="Pfam" id="PF12180"/>
    </source>
</evidence>
<reference evidence="7 8" key="1">
    <citation type="submission" date="2024-01" db="EMBL/GenBank/DDBJ databases">
        <title>The genome of the rayed Mediterranean limpet Patella caerulea (Linnaeus, 1758).</title>
        <authorList>
            <person name="Anh-Thu Weber A."/>
            <person name="Halstead-Nussloch G."/>
        </authorList>
    </citation>
    <scope>NUCLEOTIDE SEQUENCE [LARGE SCALE GENOMIC DNA]</scope>
    <source>
        <strain evidence="7">AATW-2023a</strain>
        <tissue evidence="7">Whole specimen</tissue>
    </source>
</reference>
<dbReference type="Gene3D" id="1.20.5.990">
    <property type="entry name" value="Nemo cc2-lz domain - 1d5 darpin complex"/>
    <property type="match status" value="1"/>
</dbReference>
<dbReference type="AlphaFoldDB" id="A0AAN8JYM5"/>
<keyword evidence="2" id="KW-0963">Cytoplasm</keyword>
<gene>
    <name evidence="7" type="ORF">SNE40_007346</name>
</gene>
<evidence type="ECO:0000256" key="5">
    <source>
        <dbReference type="SAM" id="MobiDB-lite"/>
    </source>
</evidence>
<dbReference type="Proteomes" id="UP001347796">
    <property type="component" value="Unassembled WGS sequence"/>
</dbReference>
<sequence length="512" mass="59064">MERYDYHETMTDRRLLQENKFLKDKIDNLKIVIKQYSNELTSEKMKSSGMTTVATLLTETQRELQKTLKQKKALEAAVKNLQNRLLTNHLPDDVSIGESDVYIASLCPQTLENLASENVRLKNLLHNCATTEKVEELNRKQDNIDTLNDNIRELTLKNEQLENDLKKYQNLEKSGSCNTMDSIPNEEVDDIQTALRQLVNQCQDFDMKLNKVKDENSNRKVETKPQTIESLQSHLSNNIELSMLKEQNQQQRKKLDEVSAMNMRWQEYNSQREEHVRSLNSKVLELQTQLSERPAIGEDINTALREASEQIKFTKQAKEQAEGIAHELQLEIDTKDALIKRLEAQMRNVGNPMNNDNDQVDVLMAQIQVCTEDFENERRDRVRVLSELTELRETHNQTKKELERYKVLNQNRFIPGNQSYYQGSYNNTQQQSPIREQQLSSRGRAESELVIDGPGFSLNGAQGANFKDAKNLSKSLPVSSSHSNIEILCCPKCGKDFSEDEKLVTHIESCRE</sequence>
<dbReference type="EMBL" id="JAZGQO010000006">
    <property type="protein sequence ID" value="KAK6185017.1"/>
    <property type="molecule type" value="Genomic_DNA"/>
</dbReference>
<evidence type="ECO:0000256" key="1">
    <source>
        <dbReference type="ARBA" id="ARBA00004496"/>
    </source>
</evidence>
<evidence type="ECO:0000313" key="7">
    <source>
        <dbReference type="EMBL" id="KAK6185017.1"/>
    </source>
</evidence>
<comment type="subcellular location">
    <subcellularLocation>
        <location evidence="1">Cytoplasm</location>
    </subcellularLocation>
</comment>
<feature type="domain" description="TSG101 and ALIX binding" evidence="6">
    <location>
        <begin position="253"/>
        <end position="284"/>
    </location>
</feature>
<dbReference type="GO" id="GO:0000281">
    <property type="term" value="P:mitotic cytokinesis"/>
    <property type="evidence" value="ECO:0007669"/>
    <property type="project" value="InterPro"/>
</dbReference>
<keyword evidence="8" id="KW-1185">Reference proteome</keyword>
<comment type="caution">
    <text evidence="7">The sequence shown here is derived from an EMBL/GenBank/DDBJ whole genome shotgun (WGS) entry which is preliminary data.</text>
</comment>